<gene>
    <name evidence="1" type="ORF">INT48_004690</name>
</gene>
<dbReference type="InterPro" id="IPR036397">
    <property type="entry name" value="RNaseH_sf"/>
</dbReference>
<reference evidence="1" key="1">
    <citation type="submission" date="2021-01" db="EMBL/GenBank/DDBJ databases">
        <title>Metabolic potential, ecology and presence of endohyphal bacteria is reflected in genomic diversity of Mucoromycotina.</title>
        <authorList>
            <person name="Muszewska A."/>
            <person name="Okrasinska A."/>
            <person name="Steczkiewicz K."/>
            <person name="Drgas O."/>
            <person name="Orlowska M."/>
            <person name="Perlinska-Lenart U."/>
            <person name="Aleksandrzak-Piekarczyk T."/>
            <person name="Szatraj K."/>
            <person name="Zielenkiewicz U."/>
            <person name="Pilsyk S."/>
            <person name="Malc E."/>
            <person name="Mieczkowski P."/>
            <person name="Kruszewska J.S."/>
            <person name="Biernat P."/>
            <person name="Pawlowska J."/>
        </authorList>
    </citation>
    <scope>NUCLEOTIDE SEQUENCE</scope>
    <source>
        <strain evidence="1">WA0000018081</strain>
    </source>
</reference>
<evidence type="ECO:0000313" key="2">
    <source>
        <dbReference type="Proteomes" id="UP000613177"/>
    </source>
</evidence>
<protein>
    <submittedName>
        <fullName evidence="1">Uncharacterized protein</fullName>
    </submittedName>
</protein>
<comment type="caution">
    <text evidence="1">The sequence shown here is derived from an EMBL/GenBank/DDBJ whole genome shotgun (WGS) entry which is preliminary data.</text>
</comment>
<dbReference type="Proteomes" id="UP000613177">
    <property type="component" value="Unassembled WGS sequence"/>
</dbReference>
<evidence type="ECO:0000313" key="1">
    <source>
        <dbReference type="EMBL" id="KAG2235223.1"/>
    </source>
</evidence>
<dbReference type="AlphaFoldDB" id="A0A8H7W0A4"/>
<dbReference type="Gene3D" id="3.30.420.10">
    <property type="entry name" value="Ribonuclease H-like superfamily/Ribonuclease H"/>
    <property type="match status" value="1"/>
</dbReference>
<proteinExistence type="predicted"/>
<accession>A0A8H7W0A4</accession>
<sequence>MSSKNLKQFTNNKCRPTGESIGTFDSQRIASASWKSYKSSVRRELIDDWKSFFSYYKSTVQISTKHHIWATEHTSLLPAPLHPVSASKMCHLDSDEEEDEEYSYQDYCTADIDIASVKSATINLLNSNHHKQRIWGDTIFLNNNIKICVIQLDSPNSLHAISIPSAETDYTLVITYHTVTRKSVVVLKALQLYLSTGVSYIVLIDKTCLLKNLHTMKDTTFGFLLTDTSVRRVCWNPDCIQKVMERQTSLTIGNCIDLSRSFKQLDLSSLEDVFNHSLQGWQDKVQFDDLKRTFEEIKTTLWNRPRLPNAAKKYCAIEGWAMYSLYLATL</sequence>
<organism evidence="1 2">
    <name type="scientific">Thamnidium elegans</name>
    <dbReference type="NCBI Taxonomy" id="101142"/>
    <lineage>
        <taxon>Eukaryota</taxon>
        <taxon>Fungi</taxon>
        <taxon>Fungi incertae sedis</taxon>
        <taxon>Mucoromycota</taxon>
        <taxon>Mucoromycotina</taxon>
        <taxon>Mucoromycetes</taxon>
        <taxon>Mucorales</taxon>
        <taxon>Mucorineae</taxon>
        <taxon>Mucoraceae</taxon>
        <taxon>Thamnidium</taxon>
    </lineage>
</organism>
<dbReference type="SUPFAM" id="SSF53098">
    <property type="entry name" value="Ribonuclease H-like"/>
    <property type="match status" value="1"/>
</dbReference>
<keyword evidence="2" id="KW-1185">Reference proteome</keyword>
<dbReference type="InterPro" id="IPR012337">
    <property type="entry name" value="RNaseH-like_sf"/>
</dbReference>
<dbReference type="EMBL" id="JAEPRE010000036">
    <property type="protein sequence ID" value="KAG2235223.1"/>
    <property type="molecule type" value="Genomic_DNA"/>
</dbReference>
<dbReference type="GO" id="GO:0003676">
    <property type="term" value="F:nucleic acid binding"/>
    <property type="evidence" value="ECO:0007669"/>
    <property type="project" value="InterPro"/>
</dbReference>
<name>A0A8H7W0A4_9FUNG</name>